<protein>
    <submittedName>
        <fullName evidence="3">Tubby C-terminal-like domain-containing protein</fullName>
    </submittedName>
</protein>
<dbReference type="PANTHER" id="PTHR31087:SF161">
    <property type="entry name" value="TUBBY C 2 FAMILY PROTEIN"/>
    <property type="match status" value="1"/>
</dbReference>
<name>A0A5C3QPA4_9AGAR</name>
<dbReference type="InterPro" id="IPR025659">
    <property type="entry name" value="Tubby-like_C"/>
</dbReference>
<gene>
    <name evidence="3" type="ORF">BDV98DRAFT_565717</name>
</gene>
<accession>A0A5C3QPA4</accession>
<evidence type="ECO:0000313" key="4">
    <source>
        <dbReference type="Proteomes" id="UP000305067"/>
    </source>
</evidence>
<sequence>MGHASSSSREPRPPPPPLQRPAEVPIGVIPGFTVHTEQIVLKLEEKRLSFSGDDFYITDAFTGETVLGCMARSFSLSQKKEFVDAQNALIFRLEKQALSFRGTFLGTAAHDENQLLFTVKSSFGFGGASISTTFVNAADGRNLELCLVGDFFNMEAIITLGEGGPAIATISRDYLNTREMFSGQQTYFLTVAPGVDVSLLSALCVCLDEIRNDNRR</sequence>
<dbReference type="OrthoDB" id="97518at2759"/>
<dbReference type="InterPro" id="IPR007612">
    <property type="entry name" value="LOR"/>
</dbReference>
<organism evidence="3 4">
    <name type="scientific">Pterulicium gracile</name>
    <dbReference type="NCBI Taxonomy" id="1884261"/>
    <lineage>
        <taxon>Eukaryota</taxon>
        <taxon>Fungi</taxon>
        <taxon>Dikarya</taxon>
        <taxon>Basidiomycota</taxon>
        <taxon>Agaricomycotina</taxon>
        <taxon>Agaricomycetes</taxon>
        <taxon>Agaricomycetidae</taxon>
        <taxon>Agaricales</taxon>
        <taxon>Pleurotineae</taxon>
        <taxon>Pterulaceae</taxon>
        <taxon>Pterulicium</taxon>
    </lineage>
</organism>
<dbReference type="Gene3D" id="2.40.160.200">
    <property type="entry name" value="LURP1-related"/>
    <property type="match status" value="1"/>
</dbReference>
<dbReference type="PANTHER" id="PTHR31087">
    <property type="match status" value="1"/>
</dbReference>
<proteinExistence type="inferred from homology"/>
<keyword evidence="4" id="KW-1185">Reference proteome</keyword>
<evidence type="ECO:0000313" key="3">
    <source>
        <dbReference type="EMBL" id="TFL02371.1"/>
    </source>
</evidence>
<dbReference type="SUPFAM" id="SSF54518">
    <property type="entry name" value="Tubby C-terminal domain-like"/>
    <property type="match status" value="1"/>
</dbReference>
<feature type="region of interest" description="Disordered" evidence="2">
    <location>
        <begin position="1"/>
        <end position="23"/>
    </location>
</feature>
<dbReference type="Proteomes" id="UP000305067">
    <property type="component" value="Unassembled WGS sequence"/>
</dbReference>
<dbReference type="EMBL" id="ML178822">
    <property type="protein sequence ID" value="TFL02371.1"/>
    <property type="molecule type" value="Genomic_DNA"/>
</dbReference>
<evidence type="ECO:0000256" key="1">
    <source>
        <dbReference type="ARBA" id="ARBA00005437"/>
    </source>
</evidence>
<evidence type="ECO:0000256" key="2">
    <source>
        <dbReference type="SAM" id="MobiDB-lite"/>
    </source>
</evidence>
<dbReference type="Pfam" id="PF04525">
    <property type="entry name" value="LOR"/>
    <property type="match status" value="1"/>
</dbReference>
<reference evidence="3 4" key="1">
    <citation type="journal article" date="2019" name="Nat. Ecol. Evol.">
        <title>Megaphylogeny resolves global patterns of mushroom evolution.</title>
        <authorList>
            <person name="Varga T."/>
            <person name="Krizsan K."/>
            <person name="Foldi C."/>
            <person name="Dima B."/>
            <person name="Sanchez-Garcia M."/>
            <person name="Sanchez-Ramirez S."/>
            <person name="Szollosi G.J."/>
            <person name="Szarkandi J.G."/>
            <person name="Papp V."/>
            <person name="Albert L."/>
            <person name="Andreopoulos W."/>
            <person name="Angelini C."/>
            <person name="Antonin V."/>
            <person name="Barry K.W."/>
            <person name="Bougher N.L."/>
            <person name="Buchanan P."/>
            <person name="Buyck B."/>
            <person name="Bense V."/>
            <person name="Catcheside P."/>
            <person name="Chovatia M."/>
            <person name="Cooper J."/>
            <person name="Damon W."/>
            <person name="Desjardin D."/>
            <person name="Finy P."/>
            <person name="Geml J."/>
            <person name="Haridas S."/>
            <person name="Hughes K."/>
            <person name="Justo A."/>
            <person name="Karasinski D."/>
            <person name="Kautmanova I."/>
            <person name="Kiss B."/>
            <person name="Kocsube S."/>
            <person name="Kotiranta H."/>
            <person name="LaButti K.M."/>
            <person name="Lechner B.E."/>
            <person name="Liimatainen K."/>
            <person name="Lipzen A."/>
            <person name="Lukacs Z."/>
            <person name="Mihaltcheva S."/>
            <person name="Morgado L.N."/>
            <person name="Niskanen T."/>
            <person name="Noordeloos M.E."/>
            <person name="Ohm R.A."/>
            <person name="Ortiz-Santana B."/>
            <person name="Ovrebo C."/>
            <person name="Racz N."/>
            <person name="Riley R."/>
            <person name="Savchenko A."/>
            <person name="Shiryaev A."/>
            <person name="Soop K."/>
            <person name="Spirin V."/>
            <person name="Szebenyi C."/>
            <person name="Tomsovsky M."/>
            <person name="Tulloss R.E."/>
            <person name="Uehling J."/>
            <person name="Grigoriev I.V."/>
            <person name="Vagvolgyi C."/>
            <person name="Papp T."/>
            <person name="Martin F.M."/>
            <person name="Miettinen O."/>
            <person name="Hibbett D.S."/>
            <person name="Nagy L.G."/>
        </authorList>
    </citation>
    <scope>NUCLEOTIDE SEQUENCE [LARGE SCALE GENOMIC DNA]</scope>
    <source>
        <strain evidence="3 4">CBS 309.79</strain>
    </source>
</reference>
<dbReference type="AlphaFoldDB" id="A0A5C3QPA4"/>
<dbReference type="STRING" id="1884261.A0A5C3QPA4"/>
<dbReference type="InterPro" id="IPR038595">
    <property type="entry name" value="LOR_sf"/>
</dbReference>
<comment type="similarity">
    <text evidence="1">Belongs to the LOR family.</text>
</comment>